<dbReference type="GO" id="GO:0055052">
    <property type="term" value="C:ATP-binding cassette (ABC) transporter complex, substrate-binding subunit-containing"/>
    <property type="evidence" value="ECO:0007669"/>
    <property type="project" value="TreeGrafter"/>
</dbReference>
<dbReference type="GO" id="GO:1901982">
    <property type="term" value="F:maltose binding"/>
    <property type="evidence" value="ECO:0007669"/>
    <property type="project" value="TreeGrafter"/>
</dbReference>
<dbReference type="SUPFAM" id="SSF53850">
    <property type="entry name" value="Periplasmic binding protein-like II"/>
    <property type="match status" value="1"/>
</dbReference>
<dbReference type="AlphaFoldDB" id="A0A0R2AW63"/>
<dbReference type="Pfam" id="PF13416">
    <property type="entry name" value="SBP_bac_8"/>
    <property type="match status" value="1"/>
</dbReference>
<gene>
    <name evidence="5" type="ORF">FC34_GL001351</name>
</gene>
<dbReference type="Gene3D" id="3.40.190.10">
    <property type="entry name" value="Periplasmic binding protein-like II"/>
    <property type="match status" value="2"/>
</dbReference>
<dbReference type="PANTHER" id="PTHR30061:SF50">
    <property type="entry name" value="MALTOSE_MALTODEXTRIN-BINDING PERIPLASMIC PROTEIN"/>
    <property type="match status" value="1"/>
</dbReference>
<keyword evidence="6" id="KW-1185">Reference proteome</keyword>
<comment type="caution">
    <text evidence="5">The sequence shown here is derived from an EMBL/GenBank/DDBJ whole genome shotgun (WGS) entry which is preliminary data.</text>
</comment>
<evidence type="ECO:0000256" key="2">
    <source>
        <dbReference type="ARBA" id="ARBA00022448"/>
    </source>
</evidence>
<dbReference type="Proteomes" id="UP000051672">
    <property type="component" value="Unassembled WGS sequence"/>
</dbReference>
<dbReference type="RefSeq" id="WP_057894642.1">
    <property type="nucleotide sequence ID" value="NZ_AYZQ01000003.1"/>
</dbReference>
<evidence type="ECO:0000313" key="5">
    <source>
        <dbReference type="EMBL" id="KRM71694.1"/>
    </source>
</evidence>
<evidence type="ECO:0000256" key="1">
    <source>
        <dbReference type="ARBA" id="ARBA00008520"/>
    </source>
</evidence>
<dbReference type="PATRIC" id="fig|1423727.3.peg.1371"/>
<dbReference type="PROSITE" id="PS51257">
    <property type="entry name" value="PROKAR_LIPOPROTEIN"/>
    <property type="match status" value="1"/>
</dbReference>
<keyword evidence="2" id="KW-0813">Transport</keyword>
<keyword evidence="3 4" id="KW-0732">Signal</keyword>
<evidence type="ECO:0000256" key="3">
    <source>
        <dbReference type="ARBA" id="ARBA00022729"/>
    </source>
</evidence>
<comment type="similarity">
    <text evidence="1">Belongs to the bacterial solute-binding protein 1 family.</text>
</comment>
<dbReference type="GO" id="GO:0042956">
    <property type="term" value="P:maltodextrin transmembrane transport"/>
    <property type="evidence" value="ECO:0007669"/>
    <property type="project" value="TreeGrafter"/>
</dbReference>
<dbReference type="InterPro" id="IPR006059">
    <property type="entry name" value="SBP"/>
</dbReference>
<dbReference type="GO" id="GO:0015768">
    <property type="term" value="P:maltose transport"/>
    <property type="evidence" value="ECO:0007669"/>
    <property type="project" value="TreeGrafter"/>
</dbReference>
<dbReference type="EMBL" id="AYZQ01000003">
    <property type="protein sequence ID" value="KRM71694.1"/>
    <property type="molecule type" value="Genomic_DNA"/>
</dbReference>
<dbReference type="STRING" id="1423727.FC34_GL001351"/>
<feature type="signal peptide" evidence="4">
    <location>
        <begin position="1"/>
        <end position="20"/>
    </location>
</feature>
<dbReference type="PANTHER" id="PTHR30061">
    <property type="entry name" value="MALTOSE-BINDING PERIPLASMIC PROTEIN"/>
    <property type="match status" value="1"/>
</dbReference>
<feature type="chain" id="PRO_5039648023" evidence="4">
    <location>
        <begin position="21"/>
        <end position="417"/>
    </location>
</feature>
<name>A0A0R2AW63_9LACO</name>
<reference evidence="5 6" key="1">
    <citation type="journal article" date="2015" name="Genome Announc.">
        <title>Expanding the biotechnology potential of lactobacilli through comparative genomics of 213 strains and associated genera.</title>
        <authorList>
            <person name="Sun Z."/>
            <person name="Harris H.M."/>
            <person name="McCann A."/>
            <person name="Guo C."/>
            <person name="Argimon S."/>
            <person name="Zhang W."/>
            <person name="Yang X."/>
            <person name="Jeffery I.B."/>
            <person name="Cooney J.C."/>
            <person name="Kagawa T.F."/>
            <person name="Liu W."/>
            <person name="Song Y."/>
            <person name="Salvetti E."/>
            <person name="Wrobel A."/>
            <person name="Rasinkangas P."/>
            <person name="Parkhill J."/>
            <person name="Rea M.C."/>
            <person name="O'Sullivan O."/>
            <person name="Ritari J."/>
            <person name="Douillard F.P."/>
            <person name="Paul Ross R."/>
            <person name="Yang R."/>
            <person name="Briner A.E."/>
            <person name="Felis G.E."/>
            <person name="de Vos W.M."/>
            <person name="Barrangou R."/>
            <person name="Klaenhammer T.R."/>
            <person name="Caufield P.W."/>
            <person name="Cui Y."/>
            <person name="Zhang H."/>
            <person name="O'Toole P.W."/>
        </authorList>
    </citation>
    <scope>NUCLEOTIDE SEQUENCE [LARGE SCALE GENOMIC DNA]</scope>
    <source>
        <strain evidence="5 6">DSM 23927</strain>
    </source>
</reference>
<organism evidence="5 6">
    <name type="scientific">Lacticaseibacillus brantae DSM 23927</name>
    <dbReference type="NCBI Taxonomy" id="1423727"/>
    <lineage>
        <taxon>Bacteria</taxon>
        <taxon>Bacillati</taxon>
        <taxon>Bacillota</taxon>
        <taxon>Bacilli</taxon>
        <taxon>Lactobacillales</taxon>
        <taxon>Lactobacillaceae</taxon>
        <taxon>Lacticaseibacillus</taxon>
    </lineage>
</organism>
<accession>A0A0R2AW63</accession>
<sequence>MKIKRLLAITVTALAAITLAACGKSSGSSDASSVKKITIFQSKVEITDDLKKLAKQYEKEKGVKVEVWGTTGDDYITQVKTKLSNRTSGPNIFSSGGGLEGEQLKSYMANMSDAAFAKNIAKNKAFEIDKKVLGLPYSVEGYGLIVNKALVDPKSINDPDKFIAFLKESKADGEFTGFELSQESYFLIGHMLNTAFSLQKNQRQFVQDVNSGKVKLQNVDEFKQLAKIYEAIRAYTNNPLQVNYDKQIGDFMTGKTASINQGMWINPLLSSYKNSTAELAMVPFPFEGNDKIAVDVPQYWHVNANKSSAEVKASMDFLNWLTSSKTGQDYIVNKFQMIPAMTNIKVDTAKMDTLSRTVYDASQSGDDFSWASVYWPFGIVDTDLVPVAQKFFTNKSMTGTEFVSQLSAEFVKAAQKK</sequence>
<protein>
    <submittedName>
        <fullName evidence="5">Bacterial extracellular solute-binding family protein</fullName>
    </submittedName>
</protein>
<evidence type="ECO:0000256" key="4">
    <source>
        <dbReference type="SAM" id="SignalP"/>
    </source>
</evidence>
<proteinExistence type="inferred from homology"/>
<evidence type="ECO:0000313" key="6">
    <source>
        <dbReference type="Proteomes" id="UP000051672"/>
    </source>
</evidence>